<reference evidence="1 2" key="1">
    <citation type="submission" date="2022-01" db="EMBL/GenBank/DDBJ databases">
        <title>A chromosomal length assembly of Cordylochernes scorpioides.</title>
        <authorList>
            <person name="Zeh D."/>
            <person name="Zeh J."/>
        </authorList>
    </citation>
    <scope>NUCLEOTIDE SEQUENCE [LARGE SCALE GENOMIC DNA]</scope>
    <source>
        <strain evidence="1">IN4F17</strain>
        <tissue evidence="1">Whole Body</tissue>
    </source>
</reference>
<organism evidence="1 2">
    <name type="scientific">Cordylochernes scorpioides</name>
    <dbReference type="NCBI Taxonomy" id="51811"/>
    <lineage>
        <taxon>Eukaryota</taxon>
        <taxon>Metazoa</taxon>
        <taxon>Ecdysozoa</taxon>
        <taxon>Arthropoda</taxon>
        <taxon>Chelicerata</taxon>
        <taxon>Arachnida</taxon>
        <taxon>Pseudoscorpiones</taxon>
        <taxon>Cheliferoidea</taxon>
        <taxon>Chernetidae</taxon>
        <taxon>Cordylochernes</taxon>
    </lineage>
</organism>
<evidence type="ECO:0000313" key="1">
    <source>
        <dbReference type="EMBL" id="UYV76489.1"/>
    </source>
</evidence>
<name>A0ABY6L6T7_9ARAC</name>
<proteinExistence type="predicted"/>
<dbReference type="Proteomes" id="UP001235939">
    <property type="component" value="Chromosome 14"/>
</dbReference>
<evidence type="ECO:0000313" key="2">
    <source>
        <dbReference type="Proteomes" id="UP001235939"/>
    </source>
</evidence>
<keyword evidence="2" id="KW-1185">Reference proteome</keyword>
<dbReference type="EMBL" id="CP092876">
    <property type="protein sequence ID" value="UYV76489.1"/>
    <property type="molecule type" value="Genomic_DNA"/>
</dbReference>
<gene>
    <name evidence="1" type="ORF">LAZ67_14000657</name>
</gene>
<sequence>MAQPLCQLNTSLADCQDSIRSLWISWNKIRPRLTRVISPKPWSLGGRFSVCQSWCCGFVADPRPLVCGDEVFETYLYRKALKIPWTDTVKNNQVLDRMDTERQLIKFKKQRKLTFAGYVMRGSAEETLMTLLNGKLQGKRSRGRKRQGYTDDLKQWTGRHEEMKRMAEEVWRDRVAHPQ</sequence>
<protein>
    <submittedName>
        <fullName evidence="1">Uncharacterized protein</fullName>
    </submittedName>
</protein>
<accession>A0ABY6L6T7</accession>